<organism evidence="2 3">
    <name type="scientific">Karstenula rhodostoma CBS 690.94</name>
    <dbReference type="NCBI Taxonomy" id="1392251"/>
    <lineage>
        <taxon>Eukaryota</taxon>
        <taxon>Fungi</taxon>
        <taxon>Dikarya</taxon>
        <taxon>Ascomycota</taxon>
        <taxon>Pezizomycotina</taxon>
        <taxon>Dothideomycetes</taxon>
        <taxon>Pleosporomycetidae</taxon>
        <taxon>Pleosporales</taxon>
        <taxon>Massarineae</taxon>
        <taxon>Didymosphaeriaceae</taxon>
        <taxon>Karstenula</taxon>
    </lineage>
</organism>
<keyword evidence="3" id="KW-1185">Reference proteome</keyword>
<protein>
    <submittedName>
        <fullName evidence="2">Uncharacterized protein</fullName>
    </submittedName>
</protein>
<dbReference type="Proteomes" id="UP000799764">
    <property type="component" value="Unassembled WGS sequence"/>
</dbReference>
<dbReference type="AlphaFoldDB" id="A0A9P4U9Z6"/>
<feature type="compositionally biased region" description="Polar residues" evidence="1">
    <location>
        <begin position="161"/>
        <end position="176"/>
    </location>
</feature>
<feature type="region of interest" description="Disordered" evidence="1">
    <location>
        <begin position="55"/>
        <end position="84"/>
    </location>
</feature>
<comment type="caution">
    <text evidence="2">The sequence shown here is derived from an EMBL/GenBank/DDBJ whole genome shotgun (WGS) entry which is preliminary data.</text>
</comment>
<dbReference type="EMBL" id="MU001503">
    <property type="protein sequence ID" value="KAF2442640.1"/>
    <property type="molecule type" value="Genomic_DNA"/>
</dbReference>
<evidence type="ECO:0000313" key="3">
    <source>
        <dbReference type="Proteomes" id="UP000799764"/>
    </source>
</evidence>
<feature type="compositionally biased region" description="Basic residues" evidence="1">
    <location>
        <begin position="8"/>
        <end position="22"/>
    </location>
</feature>
<feature type="compositionally biased region" description="Basic and acidic residues" evidence="1">
    <location>
        <begin position="187"/>
        <end position="197"/>
    </location>
</feature>
<feature type="region of interest" description="Disordered" evidence="1">
    <location>
        <begin position="1"/>
        <end position="22"/>
    </location>
</feature>
<feature type="region of interest" description="Disordered" evidence="1">
    <location>
        <begin position="158"/>
        <end position="197"/>
    </location>
</feature>
<proteinExistence type="predicted"/>
<gene>
    <name evidence="2" type="ORF">P171DRAFT_46936</name>
</gene>
<accession>A0A9P4U9Z6</accession>
<reference evidence="2" key="1">
    <citation type="journal article" date="2020" name="Stud. Mycol.">
        <title>101 Dothideomycetes genomes: a test case for predicting lifestyles and emergence of pathogens.</title>
        <authorList>
            <person name="Haridas S."/>
            <person name="Albert R."/>
            <person name="Binder M."/>
            <person name="Bloem J."/>
            <person name="Labutti K."/>
            <person name="Salamov A."/>
            <person name="Andreopoulos B."/>
            <person name="Baker S."/>
            <person name="Barry K."/>
            <person name="Bills G."/>
            <person name="Bluhm B."/>
            <person name="Cannon C."/>
            <person name="Castanera R."/>
            <person name="Culley D."/>
            <person name="Daum C."/>
            <person name="Ezra D."/>
            <person name="Gonzalez J."/>
            <person name="Henrissat B."/>
            <person name="Kuo A."/>
            <person name="Liang C."/>
            <person name="Lipzen A."/>
            <person name="Lutzoni F."/>
            <person name="Magnuson J."/>
            <person name="Mondo S."/>
            <person name="Nolan M."/>
            <person name="Ohm R."/>
            <person name="Pangilinan J."/>
            <person name="Park H.-J."/>
            <person name="Ramirez L."/>
            <person name="Alfaro M."/>
            <person name="Sun H."/>
            <person name="Tritt A."/>
            <person name="Yoshinaga Y."/>
            <person name="Zwiers L.-H."/>
            <person name="Turgeon B."/>
            <person name="Goodwin S."/>
            <person name="Spatafora J."/>
            <person name="Crous P."/>
            <person name="Grigoriev I."/>
        </authorList>
    </citation>
    <scope>NUCLEOTIDE SEQUENCE</scope>
    <source>
        <strain evidence="2">CBS 690.94</strain>
    </source>
</reference>
<name>A0A9P4U9Z6_9PLEO</name>
<evidence type="ECO:0000256" key="1">
    <source>
        <dbReference type="SAM" id="MobiDB-lite"/>
    </source>
</evidence>
<evidence type="ECO:0000313" key="2">
    <source>
        <dbReference type="EMBL" id="KAF2442640.1"/>
    </source>
</evidence>
<sequence>MVLGNTGRRQRPRSRTGSCAHRRREISLDEVTLGDGTLAFQRAGSMKLAIMGSRRARRKWTAAQRSGRQRRDQDGGAEIRTAAQRSRLRRLRRATRKLPRGRCGTKSRRGAADCIELAIATPSADDVQAPCGAGLVRRPAACFCPRRSCRCLATPSAAPCHTSNDPARRISVSTSRPCARKSSLGDWEPRERDGSLA</sequence>